<evidence type="ECO:0000256" key="7">
    <source>
        <dbReference type="ARBA" id="ARBA00023274"/>
    </source>
</evidence>
<name>A0A423X9L6_9PEZI</name>
<comment type="subcellular location">
    <subcellularLocation>
        <location evidence="1">Mitochondrion</location>
    </subcellularLocation>
</comment>
<evidence type="ECO:0000313" key="11">
    <source>
        <dbReference type="Proteomes" id="UP000283895"/>
    </source>
</evidence>
<dbReference type="OrthoDB" id="5333655at2759"/>
<keyword evidence="11" id="KW-1185">Reference proteome</keyword>
<dbReference type="PANTHER" id="PTHR28184">
    <property type="entry name" value="MITOCHONDRIAL HOMOLOGOUS RECOMBINATION PROTEIN 1"/>
    <property type="match status" value="1"/>
</dbReference>
<proteinExistence type="inferred from homology"/>
<evidence type="ECO:0000256" key="2">
    <source>
        <dbReference type="ARBA" id="ARBA00010741"/>
    </source>
</evidence>
<dbReference type="GO" id="GO:0005840">
    <property type="term" value="C:ribosome"/>
    <property type="evidence" value="ECO:0007669"/>
    <property type="project" value="UniProtKB-KW"/>
</dbReference>
<dbReference type="EMBL" id="LKEA01000001">
    <property type="protein sequence ID" value="ROW12533.1"/>
    <property type="molecule type" value="Genomic_DNA"/>
</dbReference>
<feature type="region of interest" description="Disordered" evidence="9">
    <location>
        <begin position="192"/>
        <end position="252"/>
    </location>
</feature>
<evidence type="ECO:0000256" key="6">
    <source>
        <dbReference type="ARBA" id="ARBA00023163"/>
    </source>
</evidence>
<keyword evidence="6" id="KW-0804">Transcription</keyword>
<dbReference type="Pfam" id="PF12829">
    <property type="entry name" value="Mhr1"/>
    <property type="match status" value="1"/>
</dbReference>
<comment type="similarity">
    <text evidence="2">Belongs to the mitochondrion-specific ribosomal protein mL67 family.</text>
</comment>
<evidence type="ECO:0000313" key="10">
    <source>
        <dbReference type="EMBL" id="ROW12533.1"/>
    </source>
</evidence>
<evidence type="ECO:0000256" key="8">
    <source>
        <dbReference type="ARBA" id="ARBA00035185"/>
    </source>
</evidence>
<protein>
    <recommendedName>
        <fullName evidence="8">Large ribosomal subunit protein mL67</fullName>
    </recommendedName>
</protein>
<dbReference type="GO" id="GO:0003697">
    <property type="term" value="F:single-stranded DNA binding"/>
    <property type="evidence" value="ECO:0007669"/>
    <property type="project" value="InterPro"/>
</dbReference>
<organism evidence="10 11">
    <name type="scientific">Cytospora schulzeri</name>
    <dbReference type="NCBI Taxonomy" id="448051"/>
    <lineage>
        <taxon>Eukaryota</taxon>
        <taxon>Fungi</taxon>
        <taxon>Dikarya</taxon>
        <taxon>Ascomycota</taxon>
        <taxon>Pezizomycotina</taxon>
        <taxon>Sordariomycetes</taxon>
        <taxon>Sordariomycetidae</taxon>
        <taxon>Diaporthales</taxon>
        <taxon>Cytosporaceae</taxon>
        <taxon>Cytospora</taxon>
    </lineage>
</organism>
<sequence>MNSSPASVVGILDRLSIGVSRISIRHGHTKPKVKRPQPELTGFKSGLGEKIWVHNHIVTGMIVYSHDAKLKRDSKKGLAQIPFTTKKQKPPVLREDYWAPLCLIELPKGLGVVGRSVMQKLQEFRTRHELEWGYQAPKLMTLGRRERGEIIHNQRSNAVADIAAVLAGVGRGNRMWSRDPVLLLDSAEAAAEESASRDTEAVEAKEPEADKAAEVEATPAANTEGEAQTPASEAAPAKKSAQPKAKPAAKAPKGTLVKANIYWSNDGDLRWARKWTENVEHHLGLPSHVKNHRFKTKYIFETPEESEAINELGTTEASKGTAAEQVQEQESEKKGWFGWLGGKSGSSSSDARA</sequence>
<keyword evidence="5" id="KW-0496">Mitochondrion</keyword>
<keyword evidence="7" id="KW-0687">Ribonucleoprotein</keyword>
<dbReference type="GO" id="GO:0005739">
    <property type="term" value="C:mitochondrion"/>
    <property type="evidence" value="ECO:0007669"/>
    <property type="project" value="UniProtKB-SubCell"/>
</dbReference>
<dbReference type="AlphaFoldDB" id="A0A423X9L6"/>
<dbReference type="GO" id="GO:0003735">
    <property type="term" value="F:structural constituent of ribosome"/>
    <property type="evidence" value="ECO:0007669"/>
    <property type="project" value="TreeGrafter"/>
</dbReference>
<comment type="caution">
    <text evidence="10">The sequence shown here is derived from an EMBL/GenBank/DDBJ whole genome shotgun (WGS) entry which is preliminary data.</text>
</comment>
<dbReference type="STRING" id="356882.A0A423X9L6"/>
<feature type="compositionally biased region" description="Polar residues" evidence="9">
    <location>
        <begin position="316"/>
        <end position="328"/>
    </location>
</feature>
<dbReference type="PANTHER" id="PTHR28184:SF1">
    <property type="entry name" value="LARGE RIBOSOMAL SUBUNIT PROTEIN ML67"/>
    <property type="match status" value="1"/>
</dbReference>
<dbReference type="GO" id="GO:1990904">
    <property type="term" value="C:ribonucleoprotein complex"/>
    <property type="evidence" value="ECO:0007669"/>
    <property type="project" value="UniProtKB-KW"/>
</dbReference>
<dbReference type="Proteomes" id="UP000283895">
    <property type="component" value="Unassembled WGS sequence"/>
</dbReference>
<evidence type="ECO:0000256" key="1">
    <source>
        <dbReference type="ARBA" id="ARBA00004173"/>
    </source>
</evidence>
<evidence type="ECO:0000256" key="9">
    <source>
        <dbReference type="SAM" id="MobiDB-lite"/>
    </source>
</evidence>
<evidence type="ECO:0000256" key="5">
    <source>
        <dbReference type="ARBA" id="ARBA00023128"/>
    </source>
</evidence>
<evidence type="ECO:0000256" key="4">
    <source>
        <dbReference type="ARBA" id="ARBA00023015"/>
    </source>
</evidence>
<feature type="compositionally biased region" description="Basic and acidic residues" evidence="9">
    <location>
        <begin position="194"/>
        <end position="214"/>
    </location>
</feature>
<accession>A0A423X9L6</accession>
<keyword evidence="3" id="KW-0689">Ribosomal protein</keyword>
<dbReference type="InterPro" id="IPR024629">
    <property type="entry name" value="Ribosomal_mL67"/>
</dbReference>
<gene>
    <name evidence="10" type="ORF">VMCG_00199</name>
</gene>
<reference evidence="10 11" key="1">
    <citation type="submission" date="2015-09" db="EMBL/GenBank/DDBJ databases">
        <title>Host preference determinants of Valsa canker pathogens revealed by comparative genomics.</title>
        <authorList>
            <person name="Yin Z."/>
            <person name="Huang L."/>
        </authorList>
    </citation>
    <scope>NUCLEOTIDE SEQUENCE [LARGE SCALE GENOMIC DNA]</scope>
    <source>
        <strain evidence="10 11">03-1</strain>
    </source>
</reference>
<dbReference type="GO" id="GO:0000150">
    <property type="term" value="F:DNA strand exchange activity"/>
    <property type="evidence" value="ECO:0007669"/>
    <property type="project" value="InterPro"/>
</dbReference>
<feature type="compositionally biased region" description="Low complexity" evidence="9">
    <location>
        <begin position="230"/>
        <end position="252"/>
    </location>
</feature>
<evidence type="ECO:0000256" key="3">
    <source>
        <dbReference type="ARBA" id="ARBA00022980"/>
    </source>
</evidence>
<feature type="region of interest" description="Disordered" evidence="9">
    <location>
        <begin position="316"/>
        <end position="353"/>
    </location>
</feature>
<keyword evidence="4" id="KW-0805">Transcription regulation</keyword>